<dbReference type="SMART" id="SM00849">
    <property type="entry name" value="Lactamase_B"/>
    <property type="match status" value="1"/>
</dbReference>
<dbReference type="GO" id="GO:0016787">
    <property type="term" value="F:hydrolase activity"/>
    <property type="evidence" value="ECO:0007669"/>
    <property type="project" value="UniProtKB-KW"/>
</dbReference>
<dbReference type="Pfam" id="PF00753">
    <property type="entry name" value="Lactamase_B"/>
    <property type="match status" value="1"/>
</dbReference>
<dbReference type="PANTHER" id="PTHR42951">
    <property type="entry name" value="METALLO-BETA-LACTAMASE DOMAIN-CONTAINING"/>
    <property type="match status" value="1"/>
</dbReference>
<dbReference type="EMBL" id="JACCFW010000001">
    <property type="protein sequence ID" value="NYJ76262.1"/>
    <property type="molecule type" value="Genomic_DNA"/>
</dbReference>
<comment type="caution">
    <text evidence="2">The sequence shown here is derived from an EMBL/GenBank/DDBJ whole genome shotgun (WGS) entry which is preliminary data.</text>
</comment>
<dbReference type="InterPro" id="IPR001279">
    <property type="entry name" value="Metallo-B-lactamas"/>
</dbReference>
<name>A0A853DFH9_9MICO</name>
<dbReference type="PANTHER" id="PTHR42951:SF4">
    <property type="entry name" value="ACYL-COENZYME A THIOESTERASE MBLAC2"/>
    <property type="match status" value="1"/>
</dbReference>
<gene>
    <name evidence="2" type="ORF">HNR15_003225</name>
</gene>
<dbReference type="InterPro" id="IPR036866">
    <property type="entry name" value="RibonucZ/Hydroxyglut_hydro"/>
</dbReference>
<feature type="domain" description="Metallo-beta-lactamase" evidence="1">
    <location>
        <begin position="55"/>
        <end position="227"/>
    </location>
</feature>
<dbReference type="InterPro" id="IPR050855">
    <property type="entry name" value="NDM-1-like"/>
</dbReference>
<keyword evidence="3" id="KW-1185">Reference proteome</keyword>
<evidence type="ECO:0000313" key="2">
    <source>
        <dbReference type="EMBL" id="NYJ76262.1"/>
    </source>
</evidence>
<dbReference type="RefSeq" id="WP_179483340.1">
    <property type="nucleotide sequence ID" value="NZ_JACCFW010000001.1"/>
</dbReference>
<dbReference type="AlphaFoldDB" id="A0A853DFH9"/>
<reference evidence="2 3" key="1">
    <citation type="submission" date="2020-07" db="EMBL/GenBank/DDBJ databases">
        <title>Sequencing the genomes of 1000 actinobacteria strains.</title>
        <authorList>
            <person name="Klenk H.-P."/>
        </authorList>
    </citation>
    <scope>NUCLEOTIDE SEQUENCE [LARGE SCALE GENOMIC DNA]</scope>
    <source>
        <strain evidence="2 3">DSM 29531</strain>
    </source>
</reference>
<dbReference type="Proteomes" id="UP000571817">
    <property type="component" value="Unassembled WGS sequence"/>
</dbReference>
<dbReference type="SUPFAM" id="SSF56281">
    <property type="entry name" value="Metallo-hydrolase/oxidoreductase"/>
    <property type="match status" value="1"/>
</dbReference>
<accession>A0A853DFH9</accession>
<proteinExistence type="predicted"/>
<dbReference type="Gene3D" id="3.60.15.10">
    <property type="entry name" value="Ribonuclease Z/Hydroxyacylglutathione hydrolase-like"/>
    <property type="match status" value="1"/>
</dbReference>
<evidence type="ECO:0000313" key="3">
    <source>
        <dbReference type="Proteomes" id="UP000571817"/>
    </source>
</evidence>
<protein>
    <submittedName>
        <fullName evidence="2">Glyoxylase-like metal-dependent hydrolase (Beta-lactamase superfamily II)</fullName>
    </submittedName>
</protein>
<organism evidence="2 3">
    <name type="scientific">Allobranchiibius huperziae</name>
    <dbReference type="NCBI Taxonomy" id="1874116"/>
    <lineage>
        <taxon>Bacteria</taxon>
        <taxon>Bacillati</taxon>
        <taxon>Actinomycetota</taxon>
        <taxon>Actinomycetes</taxon>
        <taxon>Micrococcales</taxon>
        <taxon>Dermacoccaceae</taxon>
        <taxon>Allobranchiibius</taxon>
    </lineage>
</organism>
<evidence type="ECO:0000259" key="1">
    <source>
        <dbReference type="SMART" id="SM00849"/>
    </source>
</evidence>
<sequence length="306" mass="33345">MPTLPPQVLLDDEPLDRPWIRGSRRGADPGPVLQVRRVDDATFVLRQSMRATWEAPFLYLLLGTRRALLLDTGNVADVEQMPLQPTVSALVDDWVARHALSDYRLVVAHSHGHRDHVRGDGQFAGREGITVVGVDQDSVRSSFGIDPWPGGVASFDLGDRELLVSGIPGHDARSIVVADPSRGLLLSGDTAYPGRLYVQDLRALQESLDRMLALAERAGAETILGGHIEFGADGGQHPVGTRLHEDERPLPLTVSDLRRLRELAHDAAGRSGVVRGEPMHLWIGPCRGPILRMVLATAARRVRGTG</sequence>
<keyword evidence="2" id="KW-0378">Hydrolase</keyword>